<reference evidence="3" key="1">
    <citation type="submission" date="2010-03" db="EMBL/GenBank/DDBJ databases">
        <title>Complete sequence of Mobiluncus curtisii ATCC 43063.</title>
        <authorList>
            <person name="Muzny D."/>
            <person name="Qin X."/>
            <person name="Deng J."/>
            <person name="Jiang H."/>
            <person name="Liu Y."/>
            <person name="Qu J."/>
            <person name="Song X.-Z."/>
            <person name="Zhang L."/>
            <person name="Thornton R."/>
            <person name="Coyle M."/>
            <person name="Francisco L."/>
            <person name="Jackson L."/>
            <person name="Javaid M."/>
            <person name="Korchina V."/>
            <person name="Kovar C."/>
            <person name="Mata R."/>
            <person name="Mathew T."/>
            <person name="Ngo R."/>
            <person name="Nguyen L."/>
            <person name="Nguyen N."/>
            <person name="Okwuonu G."/>
            <person name="Ongeri F."/>
            <person name="Pham C."/>
            <person name="Simmons D."/>
            <person name="Wilczek-Boney K."/>
            <person name="Hale W."/>
            <person name="Jakkamsetti A."/>
            <person name="Pham P."/>
            <person name="Ruth R."/>
            <person name="San Lucas F."/>
            <person name="Warren J."/>
            <person name="Zhang J."/>
            <person name="Zhao Z."/>
            <person name="Zhou C."/>
            <person name="Zhu D."/>
            <person name="Lee S."/>
            <person name="Bess C."/>
            <person name="Blankenburg K."/>
            <person name="Forbes L."/>
            <person name="Fu Q."/>
            <person name="Gubbala S."/>
            <person name="Hirani K."/>
            <person name="Jayaseelan J.C."/>
            <person name="Lara F."/>
            <person name="Munidasa M."/>
            <person name="Palculict T."/>
            <person name="Patil S."/>
            <person name="Pu L.-L."/>
            <person name="Saada N."/>
            <person name="Tang L."/>
            <person name="Weissenberger G."/>
            <person name="Zhu Y."/>
            <person name="Hemphill L."/>
            <person name="Shang Y."/>
            <person name="Youmans B."/>
            <person name="Ayvaz T."/>
            <person name="Ross M."/>
            <person name="Santibanez J."/>
            <person name="Aqrawi P."/>
            <person name="Gross S."/>
            <person name="Joshi V."/>
            <person name="Fowler G."/>
            <person name="Nazareth L."/>
            <person name="Reid J."/>
            <person name="Worley K."/>
            <person name="Petrosino J."/>
            <person name="Highlander S."/>
            <person name="Gibbs R."/>
            <person name="Gibbs R."/>
        </authorList>
    </citation>
    <scope>NUCLEOTIDE SEQUENCE [LARGE SCALE GENOMIC DNA]</scope>
    <source>
        <strain evidence="3">ATCC 43553</strain>
    </source>
</reference>
<evidence type="ECO:0000313" key="3">
    <source>
        <dbReference type="Proteomes" id="UP000004510"/>
    </source>
</evidence>
<gene>
    <name evidence="2" type="ORF">HMPREF0004_4796</name>
</gene>
<comment type="caution">
    <text evidence="2">The sequence shown here is derived from an EMBL/GenBank/DDBJ whole genome shotgun (WGS) entry which is preliminary data.</text>
</comment>
<evidence type="ECO:0000256" key="1">
    <source>
        <dbReference type="SAM" id="MobiDB-lite"/>
    </source>
</evidence>
<accession>D4XH49</accession>
<dbReference type="PATRIC" id="fig|742159.3.peg.282"/>
<evidence type="ECO:0000313" key="2">
    <source>
        <dbReference type="EMBL" id="EFF73857.1"/>
    </source>
</evidence>
<dbReference type="Proteomes" id="UP000004510">
    <property type="component" value="Unassembled WGS sequence"/>
</dbReference>
<dbReference type="HOGENOM" id="CLU_3163415_0_0_4"/>
<proteinExistence type="predicted"/>
<name>D4XH49_9BURK</name>
<protein>
    <submittedName>
        <fullName evidence="2">Uncharacterized protein</fullName>
    </submittedName>
</protein>
<sequence length="47" mass="5270">MRPDGFLDESGLHTVQRLLLADGRKRPASGHLRGKNPTQELPRGFFP</sequence>
<dbReference type="EMBL" id="ADMS01000111">
    <property type="protein sequence ID" value="EFF73857.1"/>
    <property type="molecule type" value="Genomic_DNA"/>
</dbReference>
<dbReference type="AlphaFoldDB" id="D4XH49"/>
<feature type="region of interest" description="Disordered" evidence="1">
    <location>
        <begin position="22"/>
        <end position="47"/>
    </location>
</feature>
<organism evidence="2 3">
    <name type="scientific">Achromobacter piechaudii ATCC 43553</name>
    <dbReference type="NCBI Taxonomy" id="742159"/>
    <lineage>
        <taxon>Bacteria</taxon>
        <taxon>Pseudomonadati</taxon>
        <taxon>Pseudomonadota</taxon>
        <taxon>Betaproteobacteria</taxon>
        <taxon>Burkholderiales</taxon>
        <taxon>Alcaligenaceae</taxon>
        <taxon>Achromobacter</taxon>
    </lineage>
</organism>